<evidence type="ECO:0000313" key="1">
    <source>
        <dbReference type="EMBL" id="OHU46096.1"/>
    </source>
</evidence>
<dbReference type="Proteomes" id="UP000180043">
    <property type="component" value="Unassembled WGS sequence"/>
</dbReference>
<name>A0A1S1LBQ4_MYCCH</name>
<proteinExistence type="predicted"/>
<evidence type="ECO:0000313" key="2">
    <source>
        <dbReference type="Proteomes" id="UP000180043"/>
    </source>
</evidence>
<gene>
    <name evidence="1" type="ORF">BKG82_28350</name>
</gene>
<reference evidence="1 2" key="1">
    <citation type="submission" date="2016-10" db="EMBL/GenBank/DDBJ databases">
        <title>Evaluation of Human, Veterinary and Environmental Mycobacterium chelonae Isolates by Core Genome Phylogenomic Analysis, Targeted Gene Comparison, and Anti-microbial Susceptibility Patterns: A Tale of Mistaken Identities.</title>
        <authorList>
            <person name="Fogelson S.B."/>
            <person name="Camus A.C."/>
            <person name="Lorenz W."/>
            <person name="Vasireddy R."/>
            <person name="Vasireddy S."/>
            <person name="Smith T."/>
            <person name="Brown-Elliott B.A."/>
            <person name="Wallace R.J.Jr."/>
            <person name="Hasan N.A."/>
            <person name="Reischl U."/>
            <person name="Sanchez S."/>
        </authorList>
    </citation>
    <scope>NUCLEOTIDE SEQUENCE [LARGE SCALE GENOMIC DNA]</scope>
    <source>
        <strain evidence="1 2">15515</strain>
    </source>
</reference>
<dbReference type="EMBL" id="MLIQ01000049">
    <property type="protein sequence ID" value="OHU46096.1"/>
    <property type="molecule type" value="Genomic_DNA"/>
</dbReference>
<accession>A0A1S1LBQ4</accession>
<comment type="caution">
    <text evidence="1">The sequence shown here is derived from an EMBL/GenBank/DDBJ whole genome shotgun (WGS) entry which is preliminary data.</text>
</comment>
<protein>
    <submittedName>
        <fullName evidence="1">Uncharacterized protein</fullName>
    </submittedName>
</protein>
<sequence length="258" mass="27242">MATTEFTQVTTAVRQLLAARGALSETAILDGLAQAGVNPSGDSGELLVEVLAQDDMAFVILPDGRWGWAPALLGGRIFTCRLTAAEAADDFIELRADVLPVYPMVLLPEFRGLDGRRTGILLDGEAMAAALEQRGVDLATVKQGSAALFPKGRFADAGLGSGDLIGVRVTSEGLHVEPVTTPVSTDDSIRLAQLVTRVRELHEVVWQLCADDDTAFRVPVAPVAELAAVGGLSLSPATGEQVAPAGFNWDEHFRTIRG</sequence>
<dbReference type="AlphaFoldDB" id="A0A1S1LBQ4"/>
<dbReference type="RefSeq" id="WP_070948119.1">
    <property type="nucleotide sequence ID" value="NZ_MLIQ01000049.1"/>
</dbReference>
<organism evidence="1 2">
    <name type="scientific">Mycobacteroides chelonae</name>
    <name type="common">Mycobacterium chelonae</name>
    <dbReference type="NCBI Taxonomy" id="1774"/>
    <lineage>
        <taxon>Bacteria</taxon>
        <taxon>Bacillati</taxon>
        <taxon>Actinomycetota</taxon>
        <taxon>Actinomycetes</taxon>
        <taxon>Mycobacteriales</taxon>
        <taxon>Mycobacteriaceae</taxon>
        <taxon>Mycobacteroides</taxon>
    </lineage>
</organism>